<dbReference type="PANTHER" id="PTHR48078:SF2">
    <property type="entry name" value="CATABOLIC L-SERINE_THREONINE DEHYDRATASE"/>
    <property type="match status" value="1"/>
</dbReference>
<dbReference type="RefSeq" id="XP_016228765.1">
    <property type="nucleotide sequence ID" value="XM_016365116.1"/>
</dbReference>
<dbReference type="GO" id="GO:0003941">
    <property type="term" value="F:L-serine ammonia-lyase activity"/>
    <property type="evidence" value="ECO:0007669"/>
    <property type="project" value="UniProtKB-EC"/>
</dbReference>
<dbReference type="InterPro" id="IPR000634">
    <property type="entry name" value="Ser/Thr_deHydtase_PyrdxlP-BS"/>
</dbReference>
<name>A0A0D1Y925_EXOME</name>
<comment type="cofactor">
    <cofactor evidence="1">
        <name>pyridoxal 5'-phosphate</name>
        <dbReference type="ChEBI" id="CHEBI:597326"/>
    </cofactor>
</comment>
<evidence type="ECO:0000313" key="13">
    <source>
        <dbReference type="Proteomes" id="UP000054302"/>
    </source>
</evidence>
<dbReference type="GO" id="GO:0030170">
    <property type="term" value="F:pyridoxal phosphate binding"/>
    <property type="evidence" value="ECO:0007669"/>
    <property type="project" value="InterPro"/>
</dbReference>
<comment type="subcellular location">
    <subcellularLocation>
        <location evidence="2">Cytoplasm</location>
    </subcellularLocation>
</comment>
<evidence type="ECO:0000256" key="1">
    <source>
        <dbReference type="ARBA" id="ARBA00001933"/>
    </source>
</evidence>
<dbReference type="FunFam" id="3.40.50.1100:FF:000040">
    <property type="entry name" value="L-serine dehydratase, putative"/>
    <property type="match status" value="1"/>
</dbReference>
<reference evidence="12 13" key="1">
    <citation type="submission" date="2015-01" db="EMBL/GenBank/DDBJ databases">
        <title>The Genome Sequence of Exophiala mesophila CBS40295.</title>
        <authorList>
            <consortium name="The Broad Institute Genomics Platform"/>
            <person name="Cuomo C."/>
            <person name="de Hoog S."/>
            <person name="Gorbushina A."/>
            <person name="Stielow B."/>
            <person name="Teixiera M."/>
            <person name="Abouelleil A."/>
            <person name="Chapman S.B."/>
            <person name="Priest M."/>
            <person name="Young S.K."/>
            <person name="Wortman J."/>
            <person name="Nusbaum C."/>
            <person name="Birren B."/>
        </authorList>
    </citation>
    <scope>NUCLEOTIDE SEQUENCE [LARGE SCALE GENOMIC DNA]</scope>
    <source>
        <strain evidence="12 13">CBS 40295</strain>
    </source>
</reference>
<keyword evidence="6" id="KW-0312">Gluconeogenesis</keyword>
<dbReference type="GO" id="GO:0006567">
    <property type="term" value="P:L-threonine catabolic process"/>
    <property type="evidence" value="ECO:0007669"/>
    <property type="project" value="TreeGrafter"/>
</dbReference>
<dbReference type="GO" id="GO:0006094">
    <property type="term" value="P:gluconeogenesis"/>
    <property type="evidence" value="ECO:0007669"/>
    <property type="project" value="UniProtKB-KW"/>
</dbReference>
<evidence type="ECO:0000256" key="2">
    <source>
        <dbReference type="ARBA" id="ARBA00004496"/>
    </source>
</evidence>
<evidence type="ECO:0000256" key="8">
    <source>
        <dbReference type="ARBA" id="ARBA00022898"/>
    </source>
</evidence>
<dbReference type="EMBL" id="KN847520">
    <property type="protein sequence ID" value="KIV97191.1"/>
    <property type="molecule type" value="Genomic_DNA"/>
</dbReference>
<evidence type="ECO:0000259" key="11">
    <source>
        <dbReference type="Pfam" id="PF00291"/>
    </source>
</evidence>
<dbReference type="EC" id="4.3.1.17" evidence="5"/>
<dbReference type="GO" id="GO:0005737">
    <property type="term" value="C:cytoplasm"/>
    <property type="evidence" value="ECO:0007669"/>
    <property type="project" value="UniProtKB-SubCell"/>
</dbReference>
<dbReference type="Pfam" id="PF00291">
    <property type="entry name" value="PALP"/>
    <property type="match status" value="1"/>
</dbReference>
<evidence type="ECO:0000256" key="10">
    <source>
        <dbReference type="ARBA" id="ARBA00049406"/>
    </source>
</evidence>
<keyword evidence="7" id="KW-0963">Cytoplasm</keyword>
<dbReference type="InterPro" id="IPR036052">
    <property type="entry name" value="TrpB-like_PALP_sf"/>
</dbReference>
<dbReference type="GO" id="GO:0009097">
    <property type="term" value="P:isoleucine biosynthetic process"/>
    <property type="evidence" value="ECO:0007669"/>
    <property type="project" value="TreeGrafter"/>
</dbReference>
<proteinExistence type="inferred from homology"/>
<comment type="pathway">
    <text evidence="3">Carbohydrate biosynthesis; gluconeogenesis.</text>
</comment>
<gene>
    <name evidence="12" type="ORF">PV10_00970</name>
</gene>
<dbReference type="OMA" id="DGWVNIH"/>
<dbReference type="GO" id="GO:0006565">
    <property type="term" value="P:L-serine catabolic process"/>
    <property type="evidence" value="ECO:0007669"/>
    <property type="project" value="TreeGrafter"/>
</dbReference>
<keyword evidence="8" id="KW-0663">Pyridoxal phosphate</keyword>
<dbReference type="OrthoDB" id="7773036at2759"/>
<evidence type="ECO:0000256" key="3">
    <source>
        <dbReference type="ARBA" id="ARBA00004742"/>
    </source>
</evidence>
<comment type="catalytic activity">
    <reaction evidence="10">
        <text>L-serine = pyruvate + NH4(+)</text>
        <dbReference type="Rhea" id="RHEA:19169"/>
        <dbReference type="ChEBI" id="CHEBI:15361"/>
        <dbReference type="ChEBI" id="CHEBI:28938"/>
        <dbReference type="ChEBI" id="CHEBI:33384"/>
        <dbReference type="EC" id="4.3.1.17"/>
    </reaction>
</comment>
<dbReference type="STRING" id="212818.A0A0D1Y925"/>
<sequence>MDTNSHTHRLPWRTTPLIRSKVLSKSAGCNIFLKLEFLQPSGSFKSRGIGNLCLEALKHETPEVAAKTHFYSSSGGNAGLGCVHAAASLGAQSTVVVPLSTTEYMMSKVRQAGASEVIQHGKSWAEADSHLRDVVIPAAKARGINAVYVHPFDRQEIWTGHSTMIDEVVDQLQREEQSTPDVVVCSVGGGGLLAGVMEGLDRHGLGHTTQVLAMETRGADSLHQAVQKGELVTLAGITSIAGSLGARTVCQRALEMGLRNNVLPCVLDDAEAGMACVRFAEDERILLEISCGINVAVCYNDRLKTLLPTFNPDLNVVIVVCGGNNINLEILQRYKNDWGHLEFGDRSPNHSQVS</sequence>
<keyword evidence="13" id="KW-1185">Reference proteome</keyword>
<dbReference type="GO" id="GO:0004794">
    <property type="term" value="F:threonine deaminase activity"/>
    <property type="evidence" value="ECO:0007669"/>
    <property type="project" value="TreeGrafter"/>
</dbReference>
<dbReference type="InterPro" id="IPR050147">
    <property type="entry name" value="Ser/Thr_Dehydratase"/>
</dbReference>
<dbReference type="AlphaFoldDB" id="A0A0D1Y925"/>
<dbReference type="InterPro" id="IPR001926">
    <property type="entry name" value="TrpB-like_PALP"/>
</dbReference>
<keyword evidence="9" id="KW-0456">Lyase</keyword>
<evidence type="ECO:0000256" key="5">
    <source>
        <dbReference type="ARBA" id="ARBA00012093"/>
    </source>
</evidence>
<organism evidence="12 13">
    <name type="scientific">Exophiala mesophila</name>
    <name type="common">Black yeast-like fungus</name>
    <dbReference type="NCBI Taxonomy" id="212818"/>
    <lineage>
        <taxon>Eukaryota</taxon>
        <taxon>Fungi</taxon>
        <taxon>Dikarya</taxon>
        <taxon>Ascomycota</taxon>
        <taxon>Pezizomycotina</taxon>
        <taxon>Eurotiomycetes</taxon>
        <taxon>Chaetothyriomycetidae</taxon>
        <taxon>Chaetothyriales</taxon>
        <taxon>Herpotrichiellaceae</taxon>
        <taxon>Exophiala</taxon>
    </lineage>
</organism>
<dbReference type="PROSITE" id="PS00165">
    <property type="entry name" value="DEHYDRATASE_SER_THR"/>
    <property type="match status" value="1"/>
</dbReference>
<dbReference type="Proteomes" id="UP000054302">
    <property type="component" value="Unassembled WGS sequence"/>
</dbReference>
<dbReference type="VEuPathDB" id="FungiDB:PV10_00970"/>
<feature type="domain" description="Tryptophan synthase beta chain-like PALP" evidence="11">
    <location>
        <begin position="12"/>
        <end position="322"/>
    </location>
</feature>
<dbReference type="Gene3D" id="3.40.50.1100">
    <property type="match status" value="2"/>
</dbReference>
<comment type="similarity">
    <text evidence="4">Belongs to the serine/threonine dehydratase family.</text>
</comment>
<dbReference type="HOGENOM" id="CLU_021152_3_1_1"/>
<evidence type="ECO:0000256" key="7">
    <source>
        <dbReference type="ARBA" id="ARBA00022490"/>
    </source>
</evidence>
<evidence type="ECO:0000256" key="9">
    <source>
        <dbReference type="ARBA" id="ARBA00023239"/>
    </source>
</evidence>
<dbReference type="SUPFAM" id="SSF53686">
    <property type="entry name" value="Tryptophan synthase beta subunit-like PLP-dependent enzymes"/>
    <property type="match status" value="1"/>
</dbReference>
<protein>
    <recommendedName>
        <fullName evidence="5">L-serine ammonia-lyase</fullName>
        <ecNumber evidence="5">4.3.1.17</ecNumber>
    </recommendedName>
</protein>
<accession>A0A0D1Y925</accession>
<evidence type="ECO:0000313" key="12">
    <source>
        <dbReference type="EMBL" id="KIV97191.1"/>
    </source>
</evidence>
<dbReference type="GeneID" id="27318815"/>
<dbReference type="PANTHER" id="PTHR48078">
    <property type="entry name" value="THREONINE DEHYDRATASE, MITOCHONDRIAL-RELATED"/>
    <property type="match status" value="1"/>
</dbReference>
<evidence type="ECO:0000256" key="6">
    <source>
        <dbReference type="ARBA" id="ARBA00022432"/>
    </source>
</evidence>
<evidence type="ECO:0000256" key="4">
    <source>
        <dbReference type="ARBA" id="ARBA00010869"/>
    </source>
</evidence>